<dbReference type="GO" id="GO:0016757">
    <property type="term" value="F:glycosyltransferase activity"/>
    <property type="evidence" value="ECO:0007669"/>
    <property type="project" value="InterPro"/>
</dbReference>
<accession>A0A1X7NAL1</accession>
<dbReference type="EMBL" id="FXBJ01000002">
    <property type="protein sequence ID" value="SMH33930.1"/>
    <property type="molecule type" value="Genomic_DNA"/>
</dbReference>
<evidence type="ECO:0000256" key="1">
    <source>
        <dbReference type="ARBA" id="ARBA00022679"/>
    </source>
</evidence>
<dbReference type="Pfam" id="PF13439">
    <property type="entry name" value="Glyco_transf_4"/>
    <property type="match status" value="1"/>
</dbReference>
<reference evidence="4 5" key="1">
    <citation type="submission" date="2017-04" db="EMBL/GenBank/DDBJ databases">
        <authorList>
            <person name="Afonso C.L."/>
            <person name="Miller P.J."/>
            <person name="Scott M.A."/>
            <person name="Spackman E."/>
            <person name="Goraichik I."/>
            <person name="Dimitrov K.M."/>
            <person name="Suarez D.L."/>
            <person name="Swayne D.E."/>
        </authorList>
    </citation>
    <scope>NUCLEOTIDE SEQUENCE [LARGE SCALE GENOMIC DNA]</scope>
    <source>
        <strain evidence="4 5">LMG26642</strain>
    </source>
</reference>
<dbReference type="OrthoDB" id="9768685at2"/>
<feature type="domain" description="Glycosyltransferase subfamily 4-like N-terminal" evidence="3">
    <location>
        <begin position="64"/>
        <end position="217"/>
    </location>
</feature>
<dbReference type="RefSeq" id="WP_085559724.1">
    <property type="nucleotide sequence ID" value="NZ_FOAH01000052.1"/>
</dbReference>
<dbReference type="SUPFAM" id="SSF53756">
    <property type="entry name" value="UDP-Glycosyltransferase/glycogen phosphorylase"/>
    <property type="match status" value="1"/>
</dbReference>
<dbReference type="Proteomes" id="UP000193435">
    <property type="component" value="Unassembled WGS sequence"/>
</dbReference>
<evidence type="ECO:0000313" key="4">
    <source>
        <dbReference type="EMBL" id="SMH33930.1"/>
    </source>
</evidence>
<dbReference type="PANTHER" id="PTHR46401:SF2">
    <property type="entry name" value="GLYCOSYLTRANSFERASE WBBK-RELATED"/>
    <property type="match status" value="1"/>
</dbReference>
<sequence length="403" mass="46511">MHILQINAVSEIRSTGRFIKELDEYLIRNEYKSSVAFSEGILNSRGYKIGTKLEKKIHGLCSRITGLQGYFSKNGTRKLLNHINKINPDIVHIHNLHSNFINMPMLFKYLAKNDIATVITLHDCWFYTGGHTHYVTDNFYDWETGFFKKNRNKKLTGNKSWFFDQSEKIFNDQKKWFMNIPRLTFVGVSGWITEEAKKSEVAQGSTIQTIHNWIDIETFRPTNNTDIRDELNIQFEFIILGVASAWTNKKGLDNFIELSKNIKDDECVILIGKVDKHINLPDNIINVPETHNVNKLVAYYSLADVFINLSLEESFGKVTAEALSCGTPAISIDSTANAEIIGEGCGYIIKDWNLNDILSKIDIIRFDGKYTYTDNCIKFIREKFDSKEKLKKYKQLYENIILK</sequence>
<dbReference type="InterPro" id="IPR028098">
    <property type="entry name" value="Glyco_trans_4-like_N"/>
</dbReference>
<keyword evidence="5" id="KW-1185">Reference proteome</keyword>
<dbReference type="Gene3D" id="3.40.50.2000">
    <property type="entry name" value="Glycogen Phosphorylase B"/>
    <property type="match status" value="2"/>
</dbReference>
<dbReference type="Pfam" id="PF00534">
    <property type="entry name" value="Glycos_transf_1"/>
    <property type="match status" value="1"/>
</dbReference>
<protein>
    <submittedName>
        <fullName evidence="4">Glycosyltransferase involved in cell wall bisynthesis</fullName>
    </submittedName>
</protein>
<evidence type="ECO:0000259" key="3">
    <source>
        <dbReference type="Pfam" id="PF13439"/>
    </source>
</evidence>
<gene>
    <name evidence="4" type="ORF">SAMN04488700_1590</name>
</gene>
<dbReference type="STRING" id="1073423.SAMN04488700_1590"/>
<evidence type="ECO:0000259" key="2">
    <source>
        <dbReference type="Pfam" id="PF00534"/>
    </source>
</evidence>
<keyword evidence="1 4" id="KW-0808">Transferase</keyword>
<feature type="domain" description="Glycosyl transferase family 1" evidence="2">
    <location>
        <begin position="225"/>
        <end position="363"/>
    </location>
</feature>
<evidence type="ECO:0000313" key="5">
    <source>
        <dbReference type="Proteomes" id="UP000193435"/>
    </source>
</evidence>
<dbReference type="InterPro" id="IPR001296">
    <property type="entry name" value="Glyco_trans_1"/>
</dbReference>
<dbReference type="AlphaFoldDB" id="A0A1X7NAL1"/>
<proteinExistence type="predicted"/>
<organism evidence="4 5">
    <name type="scientific">Carnobacterium iners</name>
    <dbReference type="NCBI Taxonomy" id="1073423"/>
    <lineage>
        <taxon>Bacteria</taxon>
        <taxon>Bacillati</taxon>
        <taxon>Bacillota</taxon>
        <taxon>Bacilli</taxon>
        <taxon>Lactobacillales</taxon>
        <taxon>Carnobacteriaceae</taxon>
        <taxon>Carnobacterium</taxon>
    </lineage>
</organism>
<dbReference type="PANTHER" id="PTHR46401">
    <property type="entry name" value="GLYCOSYLTRANSFERASE WBBK-RELATED"/>
    <property type="match status" value="1"/>
</dbReference>
<name>A0A1X7NAL1_9LACT</name>